<protein>
    <submittedName>
        <fullName evidence="1">Uncharacterized protein</fullName>
    </submittedName>
</protein>
<sequence>MVFQRVKNEKRDTHVICPHENGRIFAGIVARLINHQSGRQVFYGSGRKRSQGFVKKRGERLGLEKQGQRKLEPVLRGGQFDAKPIRRRIELFLITLADSALFFSSARF</sequence>
<dbReference type="AlphaFoldDB" id="A0A6C0BQ01"/>
<organism evidence="1">
    <name type="scientific">viral metagenome</name>
    <dbReference type="NCBI Taxonomy" id="1070528"/>
    <lineage>
        <taxon>unclassified sequences</taxon>
        <taxon>metagenomes</taxon>
        <taxon>organismal metagenomes</taxon>
    </lineage>
</organism>
<dbReference type="EMBL" id="MN739202">
    <property type="protein sequence ID" value="QHS93333.1"/>
    <property type="molecule type" value="Genomic_DNA"/>
</dbReference>
<accession>A0A6C0BQ01</accession>
<reference evidence="1" key="1">
    <citation type="journal article" date="2020" name="Nature">
        <title>Giant virus diversity and host interactions through global metagenomics.</title>
        <authorList>
            <person name="Schulz F."/>
            <person name="Roux S."/>
            <person name="Paez-Espino D."/>
            <person name="Jungbluth S."/>
            <person name="Walsh D.A."/>
            <person name="Denef V.J."/>
            <person name="McMahon K.D."/>
            <person name="Konstantinidis K.T."/>
            <person name="Eloe-Fadrosh E.A."/>
            <person name="Kyrpides N.C."/>
            <person name="Woyke T."/>
        </authorList>
    </citation>
    <scope>NUCLEOTIDE SEQUENCE</scope>
    <source>
        <strain evidence="1">GVMAG-M-3300017989-17</strain>
    </source>
</reference>
<name>A0A6C0BQ01_9ZZZZ</name>
<proteinExistence type="predicted"/>
<evidence type="ECO:0000313" key="1">
    <source>
        <dbReference type="EMBL" id="QHS93333.1"/>
    </source>
</evidence>